<organism evidence="8 9">
    <name type="scientific">Pseudoduganella namucuonensis</name>
    <dbReference type="NCBI Taxonomy" id="1035707"/>
    <lineage>
        <taxon>Bacteria</taxon>
        <taxon>Pseudomonadati</taxon>
        <taxon>Pseudomonadota</taxon>
        <taxon>Betaproteobacteria</taxon>
        <taxon>Burkholderiales</taxon>
        <taxon>Oxalobacteraceae</taxon>
        <taxon>Telluria group</taxon>
        <taxon>Pseudoduganella</taxon>
    </lineage>
</organism>
<dbReference type="RefSeq" id="WP_093556370.1">
    <property type="nucleotide sequence ID" value="NZ_FPBO01000012.1"/>
</dbReference>
<evidence type="ECO:0000259" key="6">
    <source>
        <dbReference type="Pfam" id="PF08548"/>
    </source>
</evidence>
<keyword evidence="3" id="KW-0964">Secreted</keyword>
<evidence type="ECO:0000256" key="3">
    <source>
        <dbReference type="ARBA" id="ARBA00022525"/>
    </source>
</evidence>
<evidence type="ECO:0000313" key="8">
    <source>
        <dbReference type="EMBL" id="SFU87781.1"/>
    </source>
</evidence>
<dbReference type="InterPro" id="IPR018511">
    <property type="entry name" value="Hemolysin-typ_Ca-bd_CS"/>
</dbReference>
<keyword evidence="4" id="KW-0677">Repeat</keyword>
<dbReference type="SUPFAM" id="SSF51120">
    <property type="entry name" value="beta-Roll"/>
    <property type="match status" value="4"/>
</dbReference>
<dbReference type="PANTHER" id="PTHR38340">
    <property type="entry name" value="S-LAYER PROTEIN"/>
    <property type="match status" value="1"/>
</dbReference>
<dbReference type="PRINTS" id="PR00313">
    <property type="entry name" value="CABNDNGRPT"/>
</dbReference>
<gene>
    <name evidence="8" type="ORF">SAMN05216552_1012185</name>
</gene>
<dbReference type="PANTHER" id="PTHR38340:SF1">
    <property type="entry name" value="S-LAYER PROTEIN"/>
    <property type="match status" value="1"/>
</dbReference>
<dbReference type="Gene3D" id="2.150.10.10">
    <property type="entry name" value="Serralysin-like metalloprotease, C-terminal"/>
    <property type="match status" value="5"/>
</dbReference>
<dbReference type="Pfam" id="PF00353">
    <property type="entry name" value="HemolysinCabind"/>
    <property type="match status" value="4"/>
</dbReference>
<dbReference type="GO" id="GO:0005615">
    <property type="term" value="C:extracellular space"/>
    <property type="evidence" value="ECO:0007669"/>
    <property type="project" value="InterPro"/>
</dbReference>
<dbReference type="InterPro" id="IPR013858">
    <property type="entry name" value="Peptidase_M10B_C"/>
</dbReference>
<feature type="compositionally biased region" description="Basic and acidic residues" evidence="5">
    <location>
        <begin position="207"/>
        <end position="225"/>
    </location>
</feature>
<dbReference type="InterPro" id="IPR011049">
    <property type="entry name" value="Serralysin-like_metalloprot_C"/>
</dbReference>
<dbReference type="STRING" id="1035707.SAMN05216552_1012185"/>
<accession>A0A1I7JRE3</accession>
<reference evidence="9" key="1">
    <citation type="submission" date="2016-10" db="EMBL/GenBank/DDBJ databases">
        <authorList>
            <person name="Varghese N."/>
            <person name="Submissions S."/>
        </authorList>
    </citation>
    <scope>NUCLEOTIDE SEQUENCE [LARGE SCALE GENOMIC DNA]</scope>
    <source>
        <strain evidence="9">CGMCC 1.11014</strain>
    </source>
</reference>
<evidence type="ECO:0000256" key="2">
    <source>
        <dbReference type="ARBA" id="ARBA00004613"/>
    </source>
</evidence>
<dbReference type="Proteomes" id="UP000199391">
    <property type="component" value="Unassembled WGS sequence"/>
</dbReference>
<dbReference type="PROSITE" id="PS00330">
    <property type="entry name" value="HEMOLYSIN_CALCIUM"/>
    <property type="match status" value="6"/>
</dbReference>
<dbReference type="InterPro" id="IPR019960">
    <property type="entry name" value="T1SS_VCA0849"/>
</dbReference>
<dbReference type="OrthoDB" id="8549906at2"/>
<dbReference type="Pfam" id="PF13946">
    <property type="entry name" value="DUF4214"/>
    <property type="match status" value="1"/>
</dbReference>
<dbReference type="AlphaFoldDB" id="A0A1I7JRE3"/>
<dbReference type="InterPro" id="IPR050557">
    <property type="entry name" value="RTX_toxin/Mannuronan_C5-epim"/>
</dbReference>
<evidence type="ECO:0000256" key="1">
    <source>
        <dbReference type="ARBA" id="ARBA00001913"/>
    </source>
</evidence>
<proteinExistence type="predicted"/>
<dbReference type="EMBL" id="FPBO01000012">
    <property type="protein sequence ID" value="SFU87781.1"/>
    <property type="molecule type" value="Genomic_DNA"/>
</dbReference>
<feature type="domain" description="Peptidase M10 serralysin C-terminal" evidence="6">
    <location>
        <begin position="29"/>
        <end position="90"/>
    </location>
</feature>
<evidence type="ECO:0000259" key="7">
    <source>
        <dbReference type="Pfam" id="PF13946"/>
    </source>
</evidence>
<evidence type="ECO:0000256" key="4">
    <source>
        <dbReference type="ARBA" id="ARBA00022737"/>
    </source>
</evidence>
<evidence type="ECO:0000256" key="5">
    <source>
        <dbReference type="SAM" id="MobiDB-lite"/>
    </source>
</evidence>
<protein>
    <submittedName>
        <fullName evidence="8">Type I secretion C-terminal target domain (VC_A0849 subclass)</fullName>
    </submittedName>
</protein>
<sequence>MPMPNSEYTDGDDRIEISGLPDEPGTFTASGGNGNDTFLLYQSDVSRVDVVLTGGAGEDRYVLYTRNTAASHTITDFEPGKDKIDFSSINWLAPNGNPFGANGYLRAEQQGADTVILLDADGAAGGASTLKPHLTLKNTALASLTGADFVGNLWPDGRNHGVQLDGTSGGDILEGTPDADTLSGGDGDDSLRGTGGNDTLTGGAGGDHLDGGAGDDKLSGGEGRDWLWGGDGDDVIDGGGDGDHMVELGGNNVLDGGAGYDGFEIRGGQNRVSGGDGGDIVMIYGGSAVIDAGAGDDIIEVNRTDSDVTVSGGAGRERYKFSPQLDKVVVVTDFAAGAGGDVLDPFTLFPRPPEAPSLEVNLFLTGQLRLLQSGADTHLQADIDGPAGAGGFRTAAVLQNTLMSALANDNFAQGIHPSGTSQGETIVLGDDADRLGGGFQDDLLDGGGGRDMLWGYKGDDTLIGGLDNDFLSGGAGNDKLDGGLGIDTASFNAQYGNVRITRDNGVFRVEDLGGGEGVDIVTGVERLRFGGAFDATVKAYDVDGNAGQVYRLYQAAFDRKPDDGGYDYWLGQADNGYSLADMALQFTKSAEFGKLYGTAPTNAEFVTRLYNNVLHREPEPGGYAFWLEALDTKRATAAEVLKIFSESKENVEAVAKIIGDSITYHYYFPL</sequence>
<feature type="region of interest" description="Disordered" evidence="5">
    <location>
        <begin position="166"/>
        <end position="243"/>
    </location>
</feature>
<name>A0A1I7JRE3_9BURK</name>
<dbReference type="GO" id="GO:0005509">
    <property type="term" value="F:calcium ion binding"/>
    <property type="evidence" value="ECO:0007669"/>
    <property type="project" value="InterPro"/>
</dbReference>
<keyword evidence="9" id="KW-1185">Reference proteome</keyword>
<dbReference type="InterPro" id="IPR025282">
    <property type="entry name" value="DUF4214"/>
</dbReference>
<dbReference type="Pfam" id="PF08548">
    <property type="entry name" value="Peptidase_M10_C"/>
    <property type="match status" value="1"/>
</dbReference>
<evidence type="ECO:0000313" key="9">
    <source>
        <dbReference type="Proteomes" id="UP000199391"/>
    </source>
</evidence>
<dbReference type="NCBIfam" id="TIGR03661">
    <property type="entry name" value="T1SS_VCA0849"/>
    <property type="match status" value="1"/>
</dbReference>
<dbReference type="InterPro" id="IPR001343">
    <property type="entry name" value="Hemolysn_Ca-bd"/>
</dbReference>
<feature type="region of interest" description="Disordered" evidence="5">
    <location>
        <begin position="1"/>
        <end position="31"/>
    </location>
</feature>
<feature type="domain" description="DUF4214" evidence="7">
    <location>
        <begin position="583"/>
        <end position="652"/>
    </location>
</feature>
<comment type="cofactor">
    <cofactor evidence="1">
        <name>Ca(2+)</name>
        <dbReference type="ChEBI" id="CHEBI:29108"/>
    </cofactor>
</comment>
<comment type="subcellular location">
    <subcellularLocation>
        <location evidence="2">Secreted</location>
    </subcellularLocation>
</comment>